<sequence>MKSFLKGLGLGLLCLILFVLGVVFNTEFLGLKNHDKQNIEFSRNIEVSNEIMPNIFNATLNFSASKELSEKTLISNEEKSYIAQTFKEISDRIAKEYYCKGGSYTLEPSYNYHQGNKTLNGYRLYSNFTCQIPQNKSKDYENLIKDIENISTTNTLISFNTKALKAGFDEMILETNKENLYDLALKKAFEKAQYYSKSLAKSCTMKNIHFDNDGTKYRSPNLSASADSIVLPIVQSEKQSLKANVLFVCY</sequence>
<dbReference type="HOGENOM" id="CLU_097837_0_0_7"/>
<name>A0A0A8H7K1_9BACT</name>
<accession>A0A0A8H7K1</accession>
<dbReference type="AlphaFoldDB" id="A0A0A8H7K1"/>
<dbReference type="RefSeq" id="WP_039662455.1">
    <property type="nucleotide sequence ID" value="NZ_CP007772.1"/>
</dbReference>
<evidence type="ECO:0000313" key="1">
    <source>
        <dbReference type="EMBL" id="AJC90041.1"/>
    </source>
</evidence>
<protein>
    <recommendedName>
        <fullName evidence="3">DUF541 domain-containing protein</fullName>
    </recommendedName>
</protein>
<dbReference type="EMBL" id="CP007772">
    <property type="protein sequence ID" value="AJC90041.1"/>
    <property type="molecule type" value="Genomic_DNA"/>
</dbReference>
<organism evidence="1 2">
    <name type="scientific">Campylobacter subantarcticus LMG 24374</name>
    <dbReference type="NCBI Taxonomy" id="1388751"/>
    <lineage>
        <taxon>Bacteria</taxon>
        <taxon>Pseudomonadati</taxon>
        <taxon>Campylobacterota</taxon>
        <taxon>Epsilonproteobacteria</taxon>
        <taxon>Campylobacterales</taxon>
        <taxon>Campylobacteraceae</taxon>
        <taxon>Campylobacter</taxon>
    </lineage>
</organism>
<evidence type="ECO:0008006" key="3">
    <source>
        <dbReference type="Google" id="ProtNLM"/>
    </source>
</evidence>
<dbReference type="Pfam" id="PF04402">
    <property type="entry name" value="SIMPL"/>
    <property type="match status" value="1"/>
</dbReference>
<dbReference type="KEGG" id="csm:CSUB8521_0140"/>
<reference evidence="1 2" key="1">
    <citation type="journal article" date="2014" name="Genome Biol. Evol.">
        <title>Comparative Genomics of the Campylobacter lari Group.</title>
        <authorList>
            <person name="Miller W.G."/>
            <person name="Yee E."/>
            <person name="Chapman M.H."/>
            <person name="Smith T.P."/>
            <person name="Bono J.L."/>
            <person name="Huynh S."/>
            <person name="Parker C.T."/>
            <person name="Vandamme P."/>
            <person name="Luong K."/>
            <person name="Korlach J."/>
        </authorList>
    </citation>
    <scope>NUCLEOTIDE SEQUENCE [LARGE SCALE GENOMIC DNA]</scope>
    <source>
        <strain evidence="1 2">LMG 24374</strain>
    </source>
</reference>
<dbReference type="Proteomes" id="UP000031135">
    <property type="component" value="Chromosome"/>
</dbReference>
<gene>
    <name evidence="1" type="ORF">CSUB8521_0140</name>
</gene>
<evidence type="ECO:0000313" key="2">
    <source>
        <dbReference type="Proteomes" id="UP000031135"/>
    </source>
</evidence>
<dbReference type="OrthoDB" id="5360249at2"/>
<proteinExistence type="predicted"/>
<dbReference type="InterPro" id="IPR007497">
    <property type="entry name" value="SIMPL/DUF541"/>
</dbReference>